<dbReference type="PANTHER" id="PTHR43792:SF1">
    <property type="entry name" value="N-ACETYLTRANSFERASE DOMAIN-CONTAINING PROTEIN"/>
    <property type="match status" value="1"/>
</dbReference>
<comment type="caution">
    <text evidence="2">The sequence shown here is derived from an EMBL/GenBank/DDBJ whole genome shotgun (WGS) entry which is preliminary data.</text>
</comment>
<evidence type="ECO:0000313" key="3">
    <source>
        <dbReference type="Proteomes" id="UP000319931"/>
    </source>
</evidence>
<dbReference type="Gene3D" id="3.40.630.30">
    <property type="match status" value="1"/>
</dbReference>
<evidence type="ECO:0000259" key="1">
    <source>
        <dbReference type="PROSITE" id="PS51186"/>
    </source>
</evidence>
<dbReference type="Pfam" id="PF13302">
    <property type="entry name" value="Acetyltransf_3"/>
    <property type="match status" value="1"/>
</dbReference>
<proteinExistence type="predicted"/>
<protein>
    <submittedName>
        <fullName evidence="2">N-acetyltransferase</fullName>
    </submittedName>
</protein>
<dbReference type="OrthoDB" id="6293260at2"/>
<dbReference type="AlphaFoldDB" id="A0A502FYD7"/>
<keyword evidence="2" id="KW-0808">Transferase</keyword>
<dbReference type="GO" id="GO:0016747">
    <property type="term" value="F:acyltransferase activity, transferring groups other than amino-acyl groups"/>
    <property type="evidence" value="ECO:0007669"/>
    <property type="project" value="InterPro"/>
</dbReference>
<dbReference type="SUPFAM" id="SSF55729">
    <property type="entry name" value="Acyl-CoA N-acyltransferases (Nat)"/>
    <property type="match status" value="1"/>
</dbReference>
<dbReference type="EMBL" id="RCZC01000002">
    <property type="protein sequence ID" value="TPG54545.1"/>
    <property type="molecule type" value="Genomic_DNA"/>
</dbReference>
<dbReference type="InterPro" id="IPR016181">
    <property type="entry name" value="Acyl_CoA_acyltransferase"/>
</dbReference>
<dbReference type="Proteomes" id="UP000319931">
    <property type="component" value="Unassembled WGS sequence"/>
</dbReference>
<feature type="domain" description="N-acetyltransferase" evidence="1">
    <location>
        <begin position="7"/>
        <end position="176"/>
    </location>
</feature>
<organism evidence="2 3">
    <name type="scientific">Sphingomonas glacialis</name>
    <dbReference type="NCBI Taxonomy" id="658225"/>
    <lineage>
        <taxon>Bacteria</taxon>
        <taxon>Pseudomonadati</taxon>
        <taxon>Pseudomonadota</taxon>
        <taxon>Alphaproteobacteria</taxon>
        <taxon>Sphingomonadales</taxon>
        <taxon>Sphingomonadaceae</taxon>
        <taxon>Sphingomonas</taxon>
    </lineage>
</organism>
<name>A0A502FYD7_9SPHN</name>
<dbReference type="InterPro" id="IPR051531">
    <property type="entry name" value="N-acetyltransferase"/>
</dbReference>
<dbReference type="PANTHER" id="PTHR43792">
    <property type="entry name" value="GNAT FAMILY, PUTATIVE (AFU_ORTHOLOGUE AFUA_3G00765)-RELATED-RELATED"/>
    <property type="match status" value="1"/>
</dbReference>
<dbReference type="PROSITE" id="PS51186">
    <property type="entry name" value="GNAT"/>
    <property type="match status" value="1"/>
</dbReference>
<keyword evidence="3" id="KW-1185">Reference proteome</keyword>
<dbReference type="InterPro" id="IPR000182">
    <property type="entry name" value="GNAT_dom"/>
</dbReference>
<accession>A0A502FYD7</accession>
<gene>
    <name evidence="2" type="ORF">EAH76_07820</name>
</gene>
<dbReference type="RefSeq" id="WP_140849699.1">
    <property type="nucleotide sequence ID" value="NZ_RCZC01000002.1"/>
</dbReference>
<reference evidence="2 3" key="1">
    <citation type="journal article" date="2019" name="Environ. Microbiol.">
        <title>Species interactions and distinct microbial communities in high Arctic permafrost affected cryosols are associated with the CH4 and CO2 gas fluxes.</title>
        <authorList>
            <person name="Altshuler I."/>
            <person name="Hamel J."/>
            <person name="Turney S."/>
            <person name="Magnuson E."/>
            <person name="Levesque R."/>
            <person name="Greer C."/>
            <person name="Whyte L.G."/>
        </authorList>
    </citation>
    <scope>NUCLEOTIDE SEQUENCE [LARGE SCALE GENOMIC DNA]</scope>
    <source>
        <strain evidence="2 3">E6.1</strain>
    </source>
</reference>
<evidence type="ECO:0000313" key="2">
    <source>
        <dbReference type="EMBL" id="TPG54545.1"/>
    </source>
</evidence>
<sequence>MIQTERLILRPWRRDDLPELLEICRDPRVMATIGPPQDEAQVAAAMARQQADQAQYGYCYWAMEHCATAQVIGFCGLELQRPPMPIAGRTDIGWRLAHARWGQGYAREAALACLYWAWTHTPLDEIVAITVPSNTRSWGLMERLGMTRVADADFDHPDLAAGDPLRRHILYRIDRPTA</sequence>